<dbReference type="AlphaFoldDB" id="M7N1A6"/>
<dbReference type="InterPro" id="IPR001296">
    <property type="entry name" value="Glyco_trans_1"/>
</dbReference>
<dbReference type="PANTHER" id="PTHR45947:SF3">
    <property type="entry name" value="SULFOQUINOVOSYL TRANSFERASE SQD2"/>
    <property type="match status" value="1"/>
</dbReference>
<organism evidence="2 3">
    <name type="scientific">Xanthomarina gelatinilytica</name>
    <dbReference type="NCBI Taxonomy" id="1137281"/>
    <lineage>
        <taxon>Bacteria</taxon>
        <taxon>Pseudomonadati</taxon>
        <taxon>Bacteroidota</taxon>
        <taxon>Flavobacteriia</taxon>
        <taxon>Flavobacteriales</taxon>
        <taxon>Flavobacteriaceae</taxon>
        <taxon>Xanthomarina</taxon>
    </lineage>
</organism>
<dbReference type="CDD" id="cd03801">
    <property type="entry name" value="GT4_PimA-like"/>
    <property type="match status" value="1"/>
</dbReference>
<gene>
    <name evidence="2" type="ORF">D778_02623</name>
</gene>
<dbReference type="Pfam" id="PF00534">
    <property type="entry name" value="Glycos_transf_1"/>
    <property type="match status" value="1"/>
</dbReference>
<comment type="caution">
    <text evidence="2">The sequence shown here is derived from an EMBL/GenBank/DDBJ whole genome shotgun (WGS) entry which is preliminary data.</text>
</comment>
<dbReference type="EMBL" id="ANLA01000007">
    <property type="protein sequence ID" value="EMQ95529.1"/>
    <property type="molecule type" value="Genomic_DNA"/>
</dbReference>
<evidence type="ECO:0000259" key="1">
    <source>
        <dbReference type="Pfam" id="PF00534"/>
    </source>
</evidence>
<feature type="domain" description="Glycosyl transferase family 1" evidence="1">
    <location>
        <begin position="106"/>
        <end position="261"/>
    </location>
</feature>
<dbReference type="PATRIC" id="fig|1137281.3.peg.1212"/>
<keyword evidence="2" id="KW-0808">Transferase</keyword>
<dbReference type="SUPFAM" id="SSF53756">
    <property type="entry name" value="UDP-Glycosyltransferase/glycogen phosphorylase"/>
    <property type="match status" value="1"/>
</dbReference>
<accession>M7N1A6</accession>
<dbReference type="Gene3D" id="3.40.50.2000">
    <property type="entry name" value="Glycogen Phosphorylase B"/>
    <property type="match status" value="2"/>
</dbReference>
<keyword evidence="3" id="KW-1185">Reference proteome</keyword>
<dbReference type="InterPro" id="IPR050194">
    <property type="entry name" value="Glycosyltransferase_grp1"/>
</dbReference>
<evidence type="ECO:0000313" key="2">
    <source>
        <dbReference type="EMBL" id="EMQ95529.1"/>
    </source>
</evidence>
<reference evidence="2 3" key="1">
    <citation type="submission" date="2012-12" db="EMBL/GenBank/DDBJ databases">
        <title>Genome assembly of Formosa sp. AK20.</title>
        <authorList>
            <person name="Kumar R."/>
            <person name="Khatri I."/>
            <person name="Vaidya B."/>
            <person name="Subramanian S."/>
            <person name="Pinnaka A."/>
        </authorList>
    </citation>
    <scope>NUCLEOTIDE SEQUENCE [LARGE SCALE GENOMIC DNA]</scope>
    <source>
        <strain evidence="2 3">AK20</strain>
    </source>
</reference>
<name>M7N1A6_9FLAO</name>
<protein>
    <submittedName>
        <fullName evidence="2">Glycosyl transferase, group 1</fullName>
    </submittedName>
</protein>
<dbReference type="PANTHER" id="PTHR45947">
    <property type="entry name" value="SULFOQUINOVOSYL TRANSFERASE SQD2"/>
    <property type="match status" value="1"/>
</dbReference>
<proteinExistence type="predicted"/>
<evidence type="ECO:0000313" key="3">
    <source>
        <dbReference type="Proteomes" id="UP000012024"/>
    </source>
</evidence>
<dbReference type="eggNOG" id="COG0438">
    <property type="taxonomic scope" value="Bacteria"/>
</dbReference>
<dbReference type="Proteomes" id="UP000012024">
    <property type="component" value="Unassembled WGS sequence"/>
</dbReference>
<dbReference type="GO" id="GO:0016757">
    <property type="term" value="F:glycosyltransferase activity"/>
    <property type="evidence" value="ECO:0007669"/>
    <property type="project" value="InterPro"/>
</dbReference>
<sequence length="286" mass="32374">MLWACVRYGKASQWVLVDTYSTQNFYYALLVSQLCRIMGLPYIPILHGGNLPSRLKTNPLWSQMLFKPAFALVSPSVYLKEAFEASGYKNVVYIPNSLEMEQYAFHEKQLDQVKILWVRSFSKIYNPELAVTVLKKLQDDGIKASLCMVGPDTDGSMERVKSLATNLGVSVTITGKLPKKDWIALAKDYNIFINTTNYDNMPVSVIEAMALGLPVVSTNVGGLPYLLHHEKEALLVPPKDVDAFVVAIKQLIYNPVATRTMTFHARKKVEQFDWNLVKHQWIKLLS</sequence>